<accession>A0A6M1RY99</accession>
<comment type="caution">
    <text evidence="1">The sequence shown here is derived from an EMBL/GenBank/DDBJ whole genome shotgun (WGS) entry which is preliminary data.</text>
</comment>
<dbReference type="EMBL" id="JAAKYA010000012">
    <property type="protein sequence ID" value="NGO38150.1"/>
    <property type="molecule type" value="Genomic_DNA"/>
</dbReference>
<evidence type="ECO:0000313" key="1">
    <source>
        <dbReference type="EMBL" id="NGO38150.1"/>
    </source>
</evidence>
<name>A0A6M1RY99_9BACT</name>
<keyword evidence="2" id="KW-1185">Reference proteome</keyword>
<reference evidence="1 2" key="1">
    <citation type="submission" date="2020-02" db="EMBL/GenBank/DDBJ databases">
        <title>Draft genome sequence of Limisphaera ngatamarikiensis NGM72.4T, a thermophilic Verrucomicrobia grouped in subdivision 3.</title>
        <authorList>
            <person name="Carere C.R."/>
            <person name="Steen J."/>
            <person name="Hugenholtz P."/>
            <person name="Stott M.B."/>
        </authorList>
    </citation>
    <scope>NUCLEOTIDE SEQUENCE [LARGE SCALE GENOMIC DNA]</scope>
    <source>
        <strain evidence="1 2">NGM72.4</strain>
    </source>
</reference>
<dbReference type="AlphaFoldDB" id="A0A6M1RY99"/>
<evidence type="ECO:0000313" key="2">
    <source>
        <dbReference type="Proteomes" id="UP000477311"/>
    </source>
</evidence>
<protein>
    <submittedName>
        <fullName evidence="1">Uncharacterized protein</fullName>
    </submittedName>
</protein>
<dbReference type="RefSeq" id="WP_165105482.1">
    <property type="nucleotide sequence ID" value="NZ_JAAKYA010000012.1"/>
</dbReference>
<proteinExistence type="predicted"/>
<gene>
    <name evidence="1" type="ORF">G4L39_01905</name>
</gene>
<organism evidence="1 2">
    <name type="scientific">Limisphaera ngatamarikiensis</name>
    <dbReference type="NCBI Taxonomy" id="1324935"/>
    <lineage>
        <taxon>Bacteria</taxon>
        <taxon>Pseudomonadati</taxon>
        <taxon>Verrucomicrobiota</taxon>
        <taxon>Verrucomicrobiia</taxon>
        <taxon>Limisphaerales</taxon>
        <taxon>Limisphaeraceae</taxon>
        <taxon>Limisphaera</taxon>
    </lineage>
</organism>
<dbReference type="Proteomes" id="UP000477311">
    <property type="component" value="Unassembled WGS sequence"/>
</dbReference>
<sequence>MNIYWITASARVGEKVRTIGARIVKNPASRVFDYEYFLNNWGWWWGSTITGNGGNRANWDFDFRGRPSVNGVILANGLITENGVPVDPFTSTPPFGGLAGANPLAYAHWGVPREPMPNLKDLSYYAAKAMMDPARNGIWVGTQRVVYGVHTNAQKPGLYLEGTYDRPIVISNTVVVPGDVVIKGYITGRGTLYVGGNLYIAGDLMYRNGPSFATPPETMSPSQRDAWVQNNQNKDLVAFAVRECILGGDVTSANWVTYCYNPEGYGLRNVGSELNLGADGILHTGDDGIPFLHPDGTWSAWYDADEDGVMDGNYDYNTQLNMTTSRASKIQGYPTTQSGTPVAYSSVASNNMNRLDGIFYTNHAAAMRLAKANAVINGVLVSRDEAIIFNGSLRLNYDSRVHSRYNRNPNLLIDLGLPVAGLISLSDYRELPPETGTL</sequence>